<evidence type="ECO:0000313" key="1">
    <source>
        <dbReference type="EMBL" id="VEL23461.1"/>
    </source>
</evidence>
<dbReference type="EMBL" id="CAAALY010062092">
    <property type="protein sequence ID" value="VEL23461.1"/>
    <property type="molecule type" value="Genomic_DNA"/>
</dbReference>
<dbReference type="Proteomes" id="UP000784294">
    <property type="component" value="Unassembled WGS sequence"/>
</dbReference>
<dbReference type="AlphaFoldDB" id="A0A3S5BGK6"/>
<sequence>MLSKFTELLGEAFSTPNSWEDFETESLIPTKCQEDSVDSPELGTSALKERMARLQQHFANCHVPVAIIDAAPNDGHVQVAPALSVANGLAVIRPPYGFNNVTSSNSIVLDKIKHLLLTV</sequence>
<evidence type="ECO:0000313" key="2">
    <source>
        <dbReference type="Proteomes" id="UP000784294"/>
    </source>
</evidence>
<proteinExistence type="predicted"/>
<gene>
    <name evidence="1" type="ORF">PXEA_LOCUS16901</name>
</gene>
<protein>
    <submittedName>
        <fullName evidence="1">Uncharacterized protein</fullName>
    </submittedName>
</protein>
<comment type="caution">
    <text evidence="1">The sequence shown here is derived from an EMBL/GenBank/DDBJ whole genome shotgun (WGS) entry which is preliminary data.</text>
</comment>
<keyword evidence="2" id="KW-1185">Reference proteome</keyword>
<dbReference type="OrthoDB" id="77463at2759"/>
<name>A0A3S5BGK6_9PLAT</name>
<organism evidence="1 2">
    <name type="scientific">Protopolystoma xenopodis</name>
    <dbReference type="NCBI Taxonomy" id="117903"/>
    <lineage>
        <taxon>Eukaryota</taxon>
        <taxon>Metazoa</taxon>
        <taxon>Spiralia</taxon>
        <taxon>Lophotrochozoa</taxon>
        <taxon>Platyhelminthes</taxon>
        <taxon>Monogenea</taxon>
        <taxon>Polyopisthocotylea</taxon>
        <taxon>Polystomatidea</taxon>
        <taxon>Polystomatidae</taxon>
        <taxon>Protopolystoma</taxon>
    </lineage>
</organism>
<accession>A0A3S5BGK6</accession>
<reference evidence="1" key="1">
    <citation type="submission" date="2018-11" db="EMBL/GenBank/DDBJ databases">
        <authorList>
            <consortium name="Pathogen Informatics"/>
        </authorList>
    </citation>
    <scope>NUCLEOTIDE SEQUENCE</scope>
</reference>